<gene>
    <name evidence="1" type="ORF">MLD38_038578</name>
</gene>
<protein>
    <submittedName>
        <fullName evidence="1">Uncharacterized protein</fullName>
    </submittedName>
</protein>
<evidence type="ECO:0000313" key="1">
    <source>
        <dbReference type="EMBL" id="KAI4302880.1"/>
    </source>
</evidence>
<keyword evidence="2" id="KW-1185">Reference proteome</keyword>
<organism evidence="1 2">
    <name type="scientific">Melastoma candidum</name>
    <dbReference type="NCBI Taxonomy" id="119954"/>
    <lineage>
        <taxon>Eukaryota</taxon>
        <taxon>Viridiplantae</taxon>
        <taxon>Streptophyta</taxon>
        <taxon>Embryophyta</taxon>
        <taxon>Tracheophyta</taxon>
        <taxon>Spermatophyta</taxon>
        <taxon>Magnoliopsida</taxon>
        <taxon>eudicotyledons</taxon>
        <taxon>Gunneridae</taxon>
        <taxon>Pentapetalae</taxon>
        <taxon>rosids</taxon>
        <taxon>malvids</taxon>
        <taxon>Myrtales</taxon>
        <taxon>Melastomataceae</taxon>
        <taxon>Melastomatoideae</taxon>
        <taxon>Melastomateae</taxon>
        <taxon>Melastoma</taxon>
    </lineage>
</organism>
<reference evidence="2" key="1">
    <citation type="journal article" date="2023" name="Front. Plant Sci.">
        <title>Chromosomal-level genome assembly of Melastoma candidum provides insights into trichome evolution.</title>
        <authorList>
            <person name="Zhong Y."/>
            <person name="Wu W."/>
            <person name="Sun C."/>
            <person name="Zou P."/>
            <person name="Liu Y."/>
            <person name="Dai S."/>
            <person name="Zhou R."/>
        </authorList>
    </citation>
    <scope>NUCLEOTIDE SEQUENCE [LARGE SCALE GENOMIC DNA]</scope>
</reference>
<proteinExistence type="predicted"/>
<sequence>MIFRDEKWSCNLTIMLTDLWCGSHDHNLYALDYRSHQCVYNISCGGSIFGSPAIDEEHCILYVGSTVGRITAISIRALPFSLLWLHELEVPIFGSLAVSSSGMVICCLVDGSVVGLDRFGSILWRVRDIFATFLVD</sequence>
<dbReference type="EMBL" id="CM042891">
    <property type="protein sequence ID" value="KAI4302880.1"/>
    <property type="molecule type" value="Genomic_DNA"/>
</dbReference>
<accession>A0ACB9L000</accession>
<comment type="caution">
    <text evidence="1">The sequence shown here is derived from an EMBL/GenBank/DDBJ whole genome shotgun (WGS) entry which is preliminary data.</text>
</comment>
<evidence type="ECO:0000313" key="2">
    <source>
        <dbReference type="Proteomes" id="UP001057402"/>
    </source>
</evidence>
<dbReference type="Proteomes" id="UP001057402">
    <property type="component" value="Chromosome 12"/>
</dbReference>
<name>A0ACB9L000_9MYRT</name>